<evidence type="ECO:0000313" key="7">
    <source>
        <dbReference type="EMBL" id="CAD8570616.1"/>
    </source>
</evidence>
<feature type="transmembrane region" description="Helical" evidence="4">
    <location>
        <begin position="169"/>
        <end position="193"/>
    </location>
</feature>
<name>A0A7S0K583_CAFRO</name>
<dbReference type="CDD" id="cd00082">
    <property type="entry name" value="HisKA"/>
    <property type="match status" value="1"/>
</dbReference>
<dbReference type="InterPro" id="IPR011006">
    <property type="entry name" value="CheY-like_superfamily"/>
</dbReference>
<feature type="compositionally biased region" description="Low complexity" evidence="3">
    <location>
        <begin position="1188"/>
        <end position="1204"/>
    </location>
</feature>
<evidence type="ECO:0000256" key="2">
    <source>
        <dbReference type="PROSITE-ProRule" id="PRU00169"/>
    </source>
</evidence>
<reference evidence="7" key="1">
    <citation type="submission" date="2021-01" db="EMBL/GenBank/DDBJ databases">
        <authorList>
            <person name="Corre E."/>
            <person name="Pelletier E."/>
            <person name="Niang G."/>
            <person name="Scheremetjew M."/>
            <person name="Finn R."/>
            <person name="Kale V."/>
            <person name="Holt S."/>
            <person name="Cochrane G."/>
            <person name="Meng A."/>
            <person name="Brown T."/>
            <person name="Cohen L."/>
        </authorList>
    </citation>
    <scope>NUCLEOTIDE SEQUENCE</scope>
    <source>
        <strain evidence="7">E4-10</strain>
    </source>
</reference>
<feature type="region of interest" description="Disordered" evidence="3">
    <location>
        <begin position="756"/>
        <end position="785"/>
    </location>
</feature>
<evidence type="ECO:0008006" key="8">
    <source>
        <dbReference type="Google" id="ProtNLM"/>
    </source>
</evidence>
<dbReference type="CDD" id="cd17546">
    <property type="entry name" value="REC_hyHK_CKI1_RcsC-like"/>
    <property type="match status" value="1"/>
</dbReference>
<feature type="region of interest" description="Disordered" evidence="3">
    <location>
        <begin position="1067"/>
        <end position="1204"/>
    </location>
</feature>
<dbReference type="InterPro" id="IPR005467">
    <property type="entry name" value="His_kinase_dom"/>
</dbReference>
<evidence type="ECO:0000256" key="1">
    <source>
        <dbReference type="ARBA" id="ARBA00022553"/>
    </source>
</evidence>
<dbReference type="InterPro" id="IPR003594">
    <property type="entry name" value="HATPase_dom"/>
</dbReference>
<feature type="transmembrane region" description="Helical" evidence="4">
    <location>
        <begin position="443"/>
        <end position="462"/>
    </location>
</feature>
<dbReference type="Gene3D" id="3.30.565.10">
    <property type="entry name" value="Histidine kinase-like ATPase, C-terminal domain"/>
    <property type="match status" value="1"/>
</dbReference>
<feature type="compositionally biased region" description="Low complexity" evidence="3">
    <location>
        <begin position="1141"/>
        <end position="1152"/>
    </location>
</feature>
<feature type="region of interest" description="Disordered" evidence="3">
    <location>
        <begin position="892"/>
        <end position="983"/>
    </location>
</feature>
<evidence type="ECO:0000256" key="4">
    <source>
        <dbReference type="SAM" id="Phobius"/>
    </source>
</evidence>
<dbReference type="Pfam" id="PF00072">
    <property type="entry name" value="Response_reg"/>
    <property type="match status" value="1"/>
</dbReference>
<feature type="compositionally biased region" description="Polar residues" evidence="3">
    <location>
        <begin position="900"/>
        <end position="928"/>
    </location>
</feature>
<dbReference type="PANTHER" id="PTHR43719:SF28">
    <property type="entry name" value="PEROXIDE STRESS-ACTIVATED HISTIDINE KINASE MAK1-RELATED"/>
    <property type="match status" value="1"/>
</dbReference>
<feature type="transmembrane region" description="Helical" evidence="4">
    <location>
        <begin position="474"/>
        <end position="493"/>
    </location>
</feature>
<dbReference type="PROSITE" id="PS50109">
    <property type="entry name" value="HIS_KIN"/>
    <property type="match status" value="1"/>
</dbReference>
<dbReference type="EMBL" id="HBET01021918">
    <property type="protein sequence ID" value="CAD8570616.1"/>
    <property type="molecule type" value="Transcribed_RNA"/>
</dbReference>
<dbReference type="Pfam" id="PF02518">
    <property type="entry name" value="HATPase_c"/>
    <property type="match status" value="1"/>
</dbReference>
<dbReference type="SUPFAM" id="SSF55874">
    <property type="entry name" value="ATPase domain of HSP90 chaperone/DNA topoisomerase II/histidine kinase"/>
    <property type="match status" value="1"/>
</dbReference>
<feature type="compositionally biased region" description="Low complexity" evidence="3">
    <location>
        <begin position="771"/>
        <end position="782"/>
    </location>
</feature>
<feature type="transmembrane region" description="Helical" evidence="4">
    <location>
        <begin position="236"/>
        <end position="254"/>
    </location>
</feature>
<protein>
    <recommendedName>
        <fullName evidence="8">Response regulatory domain-containing protein</fullName>
    </recommendedName>
</protein>
<feature type="domain" description="Response regulatory" evidence="6">
    <location>
        <begin position="1228"/>
        <end position="1363"/>
    </location>
</feature>
<dbReference type="InterPro" id="IPR036890">
    <property type="entry name" value="HATPase_C_sf"/>
</dbReference>
<proteinExistence type="predicted"/>
<dbReference type="SUPFAM" id="SSF47384">
    <property type="entry name" value="Homodimeric domain of signal transducing histidine kinase"/>
    <property type="match status" value="1"/>
</dbReference>
<dbReference type="PANTHER" id="PTHR43719">
    <property type="entry name" value="TWO-COMPONENT HISTIDINE KINASE"/>
    <property type="match status" value="1"/>
</dbReference>
<keyword evidence="4" id="KW-1133">Transmembrane helix</keyword>
<keyword evidence="1 2" id="KW-0597">Phosphoprotein</keyword>
<feature type="transmembrane region" description="Helical" evidence="4">
    <location>
        <begin position="404"/>
        <end position="423"/>
    </location>
</feature>
<dbReference type="InterPro" id="IPR036097">
    <property type="entry name" value="HisK_dim/P_sf"/>
</dbReference>
<dbReference type="PROSITE" id="PS50110">
    <property type="entry name" value="RESPONSE_REGULATORY"/>
    <property type="match status" value="1"/>
</dbReference>
<dbReference type="SMART" id="SM00387">
    <property type="entry name" value="HATPase_c"/>
    <property type="match status" value="1"/>
</dbReference>
<keyword evidence="4" id="KW-0472">Membrane</keyword>
<evidence type="ECO:0000259" key="5">
    <source>
        <dbReference type="PROSITE" id="PS50109"/>
    </source>
</evidence>
<sequence length="1366" mass="140584">MRGGGLPSASGGGPAMLPLAVLARSSFRSLQAQARRRQERLTAAGMKRGLCASCWDSLSPQDVAVMAVQLVACIAAAASEVAAFARIGDAETCSGRTCRLGRIWELGPGVPCDWAPDGASLAAAGSVAAKSALVFGFTKASVIIAVAFVVAMGGLAVCNGRSAVRRREVIMGCGAVASTLLVALPTILGMGIVTTFRLGLDFEALAYASRSSKEYGRGPGVRPPCFMPGWGTASSAMLANVALSVLSFTTVLAFGQPARPPSPLDVWAVPACGRLGSWGCARSARVAASDLTRMHGERSAAASHVGPVAGGRRQWWVRFWAAMWSALVLPCPAAEARAAVIIAASMNGFAAYATVVAHLDSRYIAPTASLEHVQAALNATVSPDLLATGFFFDPGQAELPLRDAYTIFAVLLVLVWLVRVAIVDSSPAIQTLYWKTESWVRPSLSGSLAVAYLAMELLRIYLDAGRSGSGGVGLIMLLEVLVLIIPVGVSVIGRVTVAVRVQSATERLTQVESTLRTFILWSNHELRTLLTPVQLAADELLDVAAARSAHGEGHGDGDAAPFAAGEEDADLAALAGSIRDSASRASGLLTSVLDYFRAVTAGREAAPKCRWSPAGLELRNSIGTAFGADVVVSGLPLAQLQCVGGSLAKATGLRRRATASLAPSTGGADEAGRTADHSRRPPAAGPRLARLQVHQAGGRRLAPLHLDLDASLDATEVFTDMEAVSLAATNFVTNALKFRQPGSQVKVRAALTRARGWRSPVRGSPAATPRASIGSTAATTSSVDARTRGGATMADVVPIGALPDAVAVERERTGAALLVIEVEDDGTGVPRSGRKNLFRAFKDVGTSAEGAVSTGIGLALVRESADRLGGEVGYCTAQAAWPWLPGKASDACLTGRHPSGTKSGQTPQTADPSSASRPPQVGPSTALQASGDCRDSSAGAATSTPNVSAAEEAEALDVSAADRQPVAPPVRSKGPSRAVDSPSGALWQVPAARDAKSASLDPAHLPAEDLFDSASTQGSTEGANRGSIFWLAVPVAVRPVAQTPTVWRESVASEVVDAVGSVAEVGQATSTGAMRSQRDSPQRGKRFSGTGARDNGAEASCTDPGPLGRAQSSDRTEAGADLFGNADDGTLASPQARKPHASATAAFTASHTIQVRGSRHSHGRSATASPAPRGRSERQLRRERRALSRQISSGARSPSSSSSTAAAGRAASALGGSRACTSLGARGVVLIVDDSAAVRRGLGTAVRRLGFDAQFASNGQEGLASLRASCSPGGERVAAVLLDKEMPVLDGIGFLRLLRAGDLTASDDRGGAVAERMRRVPVLLVTGSVDVELQRLALSLGASALIPKPVSRADILQGLRSVGLAV</sequence>
<dbReference type="GO" id="GO:0000155">
    <property type="term" value="F:phosphorelay sensor kinase activity"/>
    <property type="evidence" value="ECO:0007669"/>
    <property type="project" value="InterPro"/>
</dbReference>
<dbReference type="InterPro" id="IPR004358">
    <property type="entry name" value="Sig_transdc_His_kin-like_C"/>
</dbReference>
<evidence type="ECO:0000259" key="6">
    <source>
        <dbReference type="PROSITE" id="PS50110"/>
    </source>
</evidence>
<accession>A0A7S0K583</accession>
<dbReference type="Gene3D" id="3.40.50.2300">
    <property type="match status" value="1"/>
</dbReference>
<dbReference type="SMART" id="SM00448">
    <property type="entry name" value="REC"/>
    <property type="match status" value="1"/>
</dbReference>
<feature type="compositionally biased region" description="Basic and acidic residues" evidence="3">
    <location>
        <begin position="670"/>
        <end position="679"/>
    </location>
</feature>
<evidence type="ECO:0000256" key="3">
    <source>
        <dbReference type="SAM" id="MobiDB-lite"/>
    </source>
</evidence>
<feature type="domain" description="Histidine kinase" evidence="5">
    <location>
        <begin position="704"/>
        <end position="872"/>
    </location>
</feature>
<dbReference type="InterPro" id="IPR003661">
    <property type="entry name" value="HisK_dim/P_dom"/>
</dbReference>
<dbReference type="SUPFAM" id="SSF52172">
    <property type="entry name" value="CheY-like"/>
    <property type="match status" value="1"/>
</dbReference>
<keyword evidence="4" id="KW-0812">Transmembrane</keyword>
<feature type="transmembrane region" description="Helical" evidence="4">
    <location>
        <begin position="133"/>
        <end position="157"/>
    </location>
</feature>
<dbReference type="InterPro" id="IPR050956">
    <property type="entry name" value="2C_system_His_kinase"/>
</dbReference>
<gene>
    <name evidence="7" type="ORF">CROE0942_LOCUS14996</name>
</gene>
<organism evidence="7">
    <name type="scientific">Cafeteria roenbergensis</name>
    <name type="common">Marine flagellate</name>
    <dbReference type="NCBI Taxonomy" id="33653"/>
    <lineage>
        <taxon>Eukaryota</taxon>
        <taxon>Sar</taxon>
        <taxon>Stramenopiles</taxon>
        <taxon>Bigyra</taxon>
        <taxon>Opalozoa</taxon>
        <taxon>Bicosoecida</taxon>
        <taxon>Cafeteriaceae</taxon>
        <taxon>Cafeteria</taxon>
    </lineage>
</organism>
<feature type="region of interest" description="Disordered" evidence="3">
    <location>
        <begin position="658"/>
        <end position="686"/>
    </location>
</feature>
<dbReference type="InterPro" id="IPR001789">
    <property type="entry name" value="Sig_transdc_resp-reg_receiver"/>
</dbReference>
<dbReference type="PRINTS" id="PR00344">
    <property type="entry name" value="BCTRLSENSOR"/>
</dbReference>
<feature type="modified residue" description="4-aspartylphosphate" evidence="2">
    <location>
        <position position="1283"/>
    </location>
</feature>